<evidence type="ECO:0000313" key="2">
    <source>
        <dbReference type="Proteomes" id="UP000223102"/>
    </source>
</evidence>
<sequence>MGKTTLKIKLANGKEVNEVVTDELLEHFGKAYVGYTAFAEEVEANVLTFEEYVVNQLTLRDLKIRKALEQNGKKEEK</sequence>
<keyword evidence="2" id="KW-1185">Reference proteome</keyword>
<dbReference type="Proteomes" id="UP000223102">
    <property type="component" value="Segment"/>
</dbReference>
<protein>
    <submittedName>
        <fullName evidence="1">Uncharacterized protein</fullName>
    </submittedName>
</protein>
<reference evidence="1 2" key="1">
    <citation type="submission" date="2015-06" db="EMBL/GenBank/DDBJ databases">
        <title>Complete genome sequence of Bacillus cereus phage PBC2.</title>
        <authorList>
            <person name="Kong M."/>
            <person name="Ryu S."/>
        </authorList>
    </citation>
    <scope>NUCLEOTIDE SEQUENCE [LARGE SCALE GENOMIC DNA]</scope>
</reference>
<proteinExistence type="predicted"/>
<dbReference type="EMBL" id="KT070867">
    <property type="protein sequence ID" value="AKQ08365.1"/>
    <property type="molecule type" value="Genomic_DNA"/>
</dbReference>
<gene>
    <name evidence="1" type="ORF">PBC2_050</name>
</gene>
<name>A0A218KBU1_9CAUD</name>
<accession>A0A218KBU1</accession>
<organism evidence="1 2">
    <name type="scientific">Bacillus phage PBC2</name>
    <dbReference type="NCBI Taxonomy" id="1675029"/>
    <lineage>
        <taxon>Viruses</taxon>
        <taxon>Duplodnaviria</taxon>
        <taxon>Heunggongvirae</taxon>
        <taxon>Uroviricota</taxon>
        <taxon>Caudoviricetes</taxon>
        <taxon>Andregratiavirinae</taxon>
        <taxon>Haetaevirus</taxon>
        <taxon>Haetaevirus PBC2</taxon>
    </lineage>
</organism>
<evidence type="ECO:0000313" key="1">
    <source>
        <dbReference type="EMBL" id="AKQ08365.1"/>
    </source>
</evidence>